<dbReference type="Gene3D" id="3.40.390.10">
    <property type="entry name" value="Collagenase (Catalytic Domain)"/>
    <property type="match status" value="1"/>
</dbReference>
<sequence length="376" mass="39888">MARRAIAVIAACLFTVPAGMQEASEADVEGAGPPAAGAVARSEAGTAYDPACAPLAARLTSTVEDHRPAWPPPSPGAGHGTAGHGHGHGAGAGHAGHGAGNASAGLRHDAGSPWRSLGVRGAEPYAPTPAEVARLLTEVPPQPVSRRDDGAVAEYTVKTWVHIITDGPEHVSRQDVLDQMATLNDAYGGRTGGVDTGMRFRLEGITTTVAPEWFRDAVGTEAQMKARLRRGGPETLNLYITQLNDLILGYSTYPHAYSTQPILDGVVIDWRSMPGGSMQDFNLGYTAVHEIGHWLGLLHTFENGCTEPGDGVADTPPEARPTQGCPAGKDTCTAPGLDPIHNFMDYSHDRCMTEFTRGQADRMQAAWRTYREEKSQ</sequence>
<evidence type="ECO:0000256" key="10">
    <source>
        <dbReference type="SAM" id="SignalP"/>
    </source>
</evidence>
<feature type="domain" description="Peptidase M43 pregnancy-associated plasma-A" evidence="11">
    <location>
        <begin position="249"/>
        <end position="366"/>
    </location>
</feature>
<reference evidence="12 13" key="1">
    <citation type="submission" date="2016-10" db="EMBL/GenBank/DDBJ databases">
        <authorList>
            <person name="de Groot N.N."/>
        </authorList>
    </citation>
    <scope>NUCLEOTIDE SEQUENCE [LARGE SCALE GENOMIC DNA]</scope>
    <source>
        <strain evidence="12 13">DSM 43794</strain>
    </source>
</reference>
<protein>
    <submittedName>
        <fullName evidence="12">Pregnancy-associated plasma protein-A</fullName>
    </submittedName>
</protein>
<keyword evidence="2" id="KW-0645">Protease</keyword>
<evidence type="ECO:0000256" key="4">
    <source>
        <dbReference type="ARBA" id="ARBA00022729"/>
    </source>
</evidence>
<dbReference type="STRING" id="35622.SAMN04489764_2778"/>
<name>A0A1H1F443_9ACTN</name>
<dbReference type="GO" id="GO:0008237">
    <property type="term" value="F:metallopeptidase activity"/>
    <property type="evidence" value="ECO:0007669"/>
    <property type="project" value="UniProtKB-KW"/>
</dbReference>
<keyword evidence="3" id="KW-0479">Metal-binding</keyword>
<dbReference type="InterPro" id="IPR008754">
    <property type="entry name" value="Peptidase_M43"/>
</dbReference>
<evidence type="ECO:0000259" key="11">
    <source>
        <dbReference type="Pfam" id="PF05572"/>
    </source>
</evidence>
<keyword evidence="7" id="KW-0482">Metalloprotease</keyword>
<organism evidence="12 13">
    <name type="scientific">Thermostaphylospora chromogena</name>
    <dbReference type="NCBI Taxonomy" id="35622"/>
    <lineage>
        <taxon>Bacteria</taxon>
        <taxon>Bacillati</taxon>
        <taxon>Actinomycetota</taxon>
        <taxon>Actinomycetes</taxon>
        <taxon>Streptosporangiales</taxon>
        <taxon>Thermomonosporaceae</taxon>
        <taxon>Thermostaphylospora</taxon>
    </lineage>
</organism>
<dbReference type="Pfam" id="PF05572">
    <property type="entry name" value="Peptidase_M43"/>
    <property type="match status" value="1"/>
</dbReference>
<dbReference type="SUPFAM" id="SSF55486">
    <property type="entry name" value="Metalloproteases ('zincins'), catalytic domain"/>
    <property type="match status" value="1"/>
</dbReference>
<keyword evidence="13" id="KW-1185">Reference proteome</keyword>
<dbReference type="GO" id="GO:0046872">
    <property type="term" value="F:metal ion binding"/>
    <property type="evidence" value="ECO:0007669"/>
    <property type="project" value="UniProtKB-KW"/>
</dbReference>
<evidence type="ECO:0000256" key="8">
    <source>
        <dbReference type="ARBA" id="ARBA00023157"/>
    </source>
</evidence>
<evidence type="ECO:0000256" key="2">
    <source>
        <dbReference type="ARBA" id="ARBA00022670"/>
    </source>
</evidence>
<dbReference type="Proteomes" id="UP000217103">
    <property type="component" value="Unassembled WGS sequence"/>
</dbReference>
<evidence type="ECO:0000256" key="7">
    <source>
        <dbReference type="ARBA" id="ARBA00023049"/>
    </source>
</evidence>
<dbReference type="CDD" id="cd04275">
    <property type="entry name" value="ZnMc_pappalysin_like"/>
    <property type="match status" value="1"/>
</dbReference>
<keyword evidence="5" id="KW-0378">Hydrolase</keyword>
<dbReference type="OrthoDB" id="6278496at2"/>
<dbReference type="PANTHER" id="PTHR47466:SF1">
    <property type="entry name" value="METALLOPROTEASE MEP1 (AFU_ORTHOLOGUE AFUA_1G07730)-RELATED"/>
    <property type="match status" value="1"/>
</dbReference>
<keyword evidence="8" id="KW-1015">Disulfide bond</keyword>
<feature type="region of interest" description="Disordered" evidence="9">
    <location>
        <begin position="65"/>
        <end position="113"/>
    </location>
</feature>
<evidence type="ECO:0000313" key="12">
    <source>
        <dbReference type="EMBL" id="SDQ95755.1"/>
    </source>
</evidence>
<evidence type="ECO:0000256" key="3">
    <source>
        <dbReference type="ARBA" id="ARBA00022723"/>
    </source>
</evidence>
<dbReference type="AlphaFoldDB" id="A0A1H1F443"/>
<dbReference type="InterPro" id="IPR024079">
    <property type="entry name" value="MetalloPept_cat_dom_sf"/>
</dbReference>
<accession>A0A1H1F443</accession>
<evidence type="ECO:0000313" key="13">
    <source>
        <dbReference type="Proteomes" id="UP000217103"/>
    </source>
</evidence>
<feature type="chain" id="PRO_5039054714" evidence="10">
    <location>
        <begin position="21"/>
        <end position="376"/>
    </location>
</feature>
<dbReference type="EMBL" id="FNKK01000002">
    <property type="protein sequence ID" value="SDQ95755.1"/>
    <property type="molecule type" value="Genomic_DNA"/>
</dbReference>
<dbReference type="GO" id="GO:0006508">
    <property type="term" value="P:proteolysis"/>
    <property type="evidence" value="ECO:0007669"/>
    <property type="project" value="UniProtKB-KW"/>
</dbReference>
<keyword evidence="4 10" id="KW-0732">Signal</keyword>
<proteinExistence type="inferred from homology"/>
<evidence type="ECO:0000256" key="9">
    <source>
        <dbReference type="SAM" id="MobiDB-lite"/>
    </source>
</evidence>
<feature type="signal peptide" evidence="10">
    <location>
        <begin position="1"/>
        <end position="20"/>
    </location>
</feature>
<comment type="similarity">
    <text evidence="1">Belongs to the peptidase M43B family.</text>
</comment>
<evidence type="ECO:0000256" key="6">
    <source>
        <dbReference type="ARBA" id="ARBA00022833"/>
    </source>
</evidence>
<feature type="compositionally biased region" description="Gly residues" evidence="9">
    <location>
        <begin position="77"/>
        <end position="99"/>
    </location>
</feature>
<evidence type="ECO:0000256" key="5">
    <source>
        <dbReference type="ARBA" id="ARBA00022801"/>
    </source>
</evidence>
<gene>
    <name evidence="12" type="ORF">SAMN04489764_2778</name>
</gene>
<keyword evidence="6" id="KW-0862">Zinc</keyword>
<evidence type="ECO:0000256" key="1">
    <source>
        <dbReference type="ARBA" id="ARBA00008721"/>
    </source>
</evidence>
<dbReference type="PANTHER" id="PTHR47466">
    <property type="match status" value="1"/>
</dbReference>
<dbReference type="RefSeq" id="WP_093259413.1">
    <property type="nucleotide sequence ID" value="NZ_FNKK01000002.1"/>
</dbReference>